<gene>
    <name evidence="3" type="ORF">CTEN210_06537</name>
</gene>
<dbReference type="SUPFAM" id="SSF51735">
    <property type="entry name" value="NAD(P)-binding Rossmann-fold domains"/>
    <property type="match status" value="1"/>
</dbReference>
<dbReference type="SUPFAM" id="SSF50129">
    <property type="entry name" value="GroES-like"/>
    <property type="match status" value="1"/>
</dbReference>
<keyword evidence="1" id="KW-0732">Signal</keyword>
<keyword evidence="4" id="KW-1185">Reference proteome</keyword>
<feature type="signal peptide" evidence="1">
    <location>
        <begin position="1"/>
        <end position="18"/>
    </location>
</feature>
<dbReference type="Gene3D" id="3.90.180.10">
    <property type="entry name" value="Medium-chain alcohol dehydrogenases, catalytic domain"/>
    <property type="match status" value="1"/>
</dbReference>
<dbReference type="Pfam" id="PF13602">
    <property type="entry name" value="ADH_zinc_N_2"/>
    <property type="match status" value="1"/>
</dbReference>
<evidence type="ECO:0000259" key="2">
    <source>
        <dbReference type="SMART" id="SM00829"/>
    </source>
</evidence>
<dbReference type="InterPro" id="IPR011032">
    <property type="entry name" value="GroES-like_sf"/>
</dbReference>
<dbReference type="SMART" id="SM00829">
    <property type="entry name" value="PKS_ER"/>
    <property type="match status" value="1"/>
</dbReference>
<evidence type="ECO:0000313" key="3">
    <source>
        <dbReference type="EMBL" id="GFH50061.1"/>
    </source>
</evidence>
<dbReference type="InterPro" id="IPR052585">
    <property type="entry name" value="Lipid_raft_assoc_Zn_ADH"/>
</dbReference>
<organism evidence="3 4">
    <name type="scientific">Chaetoceros tenuissimus</name>
    <dbReference type="NCBI Taxonomy" id="426638"/>
    <lineage>
        <taxon>Eukaryota</taxon>
        <taxon>Sar</taxon>
        <taxon>Stramenopiles</taxon>
        <taxon>Ochrophyta</taxon>
        <taxon>Bacillariophyta</taxon>
        <taxon>Coscinodiscophyceae</taxon>
        <taxon>Chaetocerotophycidae</taxon>
        <taxon>Chaetocerotales</taxon>
        <taxon>Chaetocerotaceae</taxon>
        <taxon>Chaetoceros</taxon>
    </lineage>
</organism>
<dbReference type="Proteomes" id="UP001054902">
    <property type="component" value="Unassembled WGS sequence"/>
</dbReference>
<dbReference type="Pfam" id="PF08240">
    <property type="entry name" value="ADH_N"/>
    <property type="match status" value="1"/>
</dbReference>
<dbReference type="EMBL" id="BLLK01000038">
    <property type="protein sequence ID" value="GFH50061.1"/>
    <property type="molecule type" value="Genomic_DNA"/>
</dbReference>
<dbReference type="Gene3D" id="3.40.50.720">
    <property type="entry name" value="NAD(P)-binding Rossmann-like Domain"/>
    <property type="match status" value="1"/>
</dbReference>
<comment type="caution">
    <text evidence="3">The sequence shown here is derived from an EMBL/GenBank/DDBJ whole genome shotgun (WGS) entry which is preliminary data.</text>
</comment>
<dbReference type="PANTHER" id="PTHR43482:SF1">
    <property type="entry name" value="PROTEIN AST1-RELATED"/>
    <property type="match status" value="1"/>
</dbReference>
<dbReference type="PANTHER" id="PTHR43482">
    <property type="entry name" value="PROTEIN AST1-RELATED"/>
    <property type="match status" value="1"/>
</dbReference>
<sequence length="373" mass="40361">MFRSSWYLFLLSINLLQAQSFIIKSNPSKETSLQANMGLDMKTIQYNENKSGEDFTSVMQMSNQPIPKAKPGIAVVKVMAAASNPIDFKVMGGFLTGAGWSMPFPFVVGYDFSGVIYDISSEDAEAFPKDTNVFGVQWGQGKHDEEDQPVGGAFAEYIAVPVSRLSVKPDAISHELAAASALVGTTAHQIVNQCANVQKDEKVLILGGATSVGMIAVQLALQNGAKVWTTASPRNKEFVESLGDVNIINYRQDKWWEMDDVQNIDAVIDTTGEEGGWEHAQKVLKADGSFVSIAAFDVGFDPSGHAPKKYAAFHCLANDPVVQNEIAQALANGKLKIPLVEPFYSFTEQDAKDMLAAQAKGAHTGKLVMSISN</sequence>
<accession>A0AAD3CRW1</accession>
<feature type="chain" id="PRO_5042217105" description="Enoyl reductase (ER) domain-containing protein" evidence="1">
    <location>
        <begin position="19"/>
        <end position="373"/>
    </location>
</feature>
<name>A0AAD3CRW1_9STRA</name>
<dbReference type="AlphaFoldDB" id="A0AAD3CRW1"/>
<feature type="domain" description="Enoyl reductase (ER)" evidence="2">
    <location>
        <begin position="54"/>
        <end position="369"/>
    </location>
</feature>
<dbReference type="InterPro" id="IPR013154">
    <property type="entry name" value="ADH-like_N"/>
</dbReference>
<dbReference type="CDD" id="cd05289">
    <property type="entry name" value="MDR_like_2"/>
    <property type="match status" value="1"/>
</dbReference>
<evidence type="ECO:0000313" key="4">
    <source>
        <dbReference type="Proteomes" id="UP001054902"/>
    </source>
</evidence>
<dbReference type="GO" id="GO:0016491">
    <property type="term" value="F:oxidoreductase activity"/>
    <property type="evidence" value="ECO:0007669"/>
    <property type="project" value="InterPro"/>
</dbReference>
<proteinExistence type="predicted"/>
<reference evidence="3 4" key="1">
    <citation type="journal article" date="2021" name="Sci. Rep.">
        <title>The genome of the diatom Chaetoceros tenuissimus carries an ancient integrated fragment of an extant virus.</title>
        <authorList>
            <person name="Hongo Y."/>
            <person name="Kimura K."/>
            <person name="Takaki Y."/>
            <person name="Yoshida Y."/>
            <person name="Baba S."/>
            <person name="Kobayashi G."/>
            <person name="Nagasaki K."/>
            <person name="Hano T."/>
            <person name="Tomaru Y."/>
        </authorList>
    </citation>
    <scope>NUCLEOTIDE SEQUENCE [LARGE SCALE GENOMIC DNA]</scope>
    <source>
        <strain evidence="3 4">NIES-3715</strain>
    </source>
</reference>
<evidence type="ECO:0000256" key="1">
    <source>
        <dbReference type="SAM" id="SignalP"/>
    </source>
</evidence>
<dbReference type="InterPro" id="IPR020843">
    <property type="entry name" value="ER"/>
</dbReference>
<protein>
    <recommendedName>
        <fullName evidence="2">Enoyl reductase (ER) domain-containing protein</fullName>
    </recommendedName>
</protein>
<dbReference type="InterPro" id="IPR036291">
    <property type="entry name" value="NAD(P)-bd_dom_sf"/>
</dbReference>